<proteinExistence type="predicted"/>
<dbReference type="AlphaFoldDB" id="A0A091D9P9"/>
<evidence type="ECO:0000313" key="2">
    <source>
        <dbReference type="Proteomes" id="UP000028990"/>
    </source>
</evidence>
<accession>A0A091D9P9</accession>
<organism evidence="1 2">
    <name type="scientific">Fukomys damarensis</name>
    <name type="common">Damaraland mole rat</name>
    <name type="synonym">Cryptomys damarensis</name>
    <dbReference type="NCBI Taxonomy" id="885580"/>
    <lineage>
        <taxon>Eukaryota</taxon>
        <taxon>Metazoa</taxon>
        <taxon>Chordata</taxon>
        <taxon>Craniata</taxon>
        <taxon>Vertebrata</taxon>
        <taxon>Euteleostomi</taxon>
        <taxon>Mammalia</taxon>
        <taxon>Eutheria</taxon>
        <taxon>Euarchontoglires</taxon>
        <taxon>Glires</taxon>
        <taxon>Rodentia</taxon>
        <taxon>Hystricomorpha</taxon>
        <taxon>Bathyergidae</taxon>
        <taxon>Fukomys</taxon>
    </lineage>
</organism>
<dbReference type="Proteomes" id="UP000028990">
    <property type="component" value="Unassembled WGS sequence"/>
</dbReference>
<gene>
    <name evidence="1" type="ORF">H920_19047</name>
</gene>
<keyword evidence="2" id="KW-1185">Reference proteome</keyword>
<dbReference type="EMBL" id="KN124991">
    <property type="protein sequence ID" value="KFO19561.1"/>
    <property type="molecule type" value="Genomic_DNA"/>
</dbReference>
<reference evidence="1 2" key="1">
    <citation type="submission" date="2013-11" db="EMBL/GenBank/DDBJ databases">
        <title>The Damaraland mole rat (Fukomys damarensis) genome and evolution of African mole rats.</title>
        <authorList>
            <person name="Gladyshev V.N."/>
            <person name="Fang X."/>
        </authorList>
    </citation>
    <scope>NUCLEOTIDE SEQUENCE [LARGE SCALE GENOMIC DNA]</scope>
    <source>
        <tissue evidence="1">Liver</tissue>
    </source>
</reference>
<name>A0A091D9P9_FUKDA</name>
<protein>
    <submittedName>
        <fullName evidence="1">Uncharacterized protein</fullName>
    </submittedName>
</protein>
<evidence type="ECO:0000313" key="1">
    <source>
        <dbReference type="EMBL" id="KFO19561.1"/>
    </source>
</evidence>
<sequence>MGAAAGELEEGEDVTHVVIDDVGITKDEPDHTPCVEHGTSKCHQVASKHQQGTDSRGHDGCVQKGLTDGHIAIIGHSCQHVALRVDKKAEEE</sequence>